<keyword evidence="1" id="KW-0472">Membrane</keyword>
<organism evidence="2 3">
    <name type="scientific">Tagetes erecta</name>
    <name type="common">African marigold</name>
    <dbReference type="NCBI Taxonomy" id="13708"/>
    <lineage>
        <taxon>Eukaryota</taxon>
        <taxon>Viridiplantae</taxon>
        <taxon>Streptophyta</taxon>
        <taxon>Embryophyta</taxon>
        <taxon>Tracheophyta</taxon>
        <taxon>Spermatophyta</taxon>
        <taxon>Magnoliopsida</taxon>
        <taxon>eudicotyledons</taxon>
        <taxon>Gunneridae</taxon>
        <taxon>Pentapetalae</taxon>
        <taxon>asterids</taxon>
        <taxon>campanulids</taxon>
        <taxon>Asterales</taxon>
        <taxon>Asteraceae</taxon>
        <taxon>Asteroideae</taxon>
        <taxon>Heliantheae alliance</taxon>
        <taxon>Tageteae</taxon>
        <taxon>Tagetes</taxon>
    </lineage>
</organism>
<accession>A0AAD8KZU0</accession>
<reference evidence="2" key="1">
    <citation type="journal article" date="2023" name="bioRxiv">
        <title>Improved chromosome-level genome assembly for marigold (Tagetes erecta).</title>
        <authorList>
            <person name="Jiang F."/>
            <person name="Yuan L."/>
            <person name="Wang S."/>
            <person name="Wang H."/>
            <person name="Xu D."/>
            <person name="Wang A."/>
            <person name="Fan W."/>
        </authorList>
    </citation>
    <scope>NUCLEOTIDE SEQUENCE</scope>
    <source>
        <strain evidence="2">WSJ</strain>
        <tissue evidence="2">Leaf</tissue>
    </source>
</reference>
<proteinExistence type="predicted"/>
<sequence length="86" mass="9634">MSIIIQDITKAIIIRVVLAIKTVAGPHTRITAHFFITCLATIHMLIWVLTGSIRSFHHQNATHGIVRVTKIPHRGAPNLLWALMVH</sequence>
<keyword evidence="1" id="KW-0812">Transmembrane</keyword>
<protein>
    <submittedName>
        <fullName evidence="2">Uncharacterized protein</fullName>
    </submittedName>
</protein>
<dbReference type="Proteomes" id="UP001229421">
    <property type="component" value="Unassembled WGS sequence"/>
</dbReference>
<gene>
    <name evidence="2" type="ORF">QVD17_12764</name>
</gene>
<evidence type="ECO:0000313" key="2">
    <source>
        <dbReference type="EMBL" id="KAK1430196.1"/>
    </source>
</evidence>
<keyword evidence="3" id="KW-1185">Reference proteome</keyword>
<keyword evidence="1" id="KW-1133">Transmembrane helix</keyword>
<dbReference type="EMBL" id="JAUHHV010000003">
    <property type="protein sequence ID" value="KAK1430196.1"/>
    <property type="molecule type" value="Genomic_DNA"/>
</dbReference>
<feature type="transmembrane region" description="Helical" evidence="1">
    <location>
        <begin position="30"/>
        <end position="49"/>
    </location>
</feature>
<evidence type="ECO:0000256" key="1">
    <source>
        <dbReference type="SAM" id="Phobius"/>
    </source>
</evidence>
<name>A0AAD8KZU0_TARER</name>
<dbReference type="AlphaFoldDB" id="A0AAD8KZU0"/>
<comment type="caution">
    <text evidence="2">The sequence shown here is derived from an EMBL/GenBank/DDBJ whole genome shotgun (WGS) entry which is preliminary data.</text>
</comment>
<evidence type="ECO:0000313" key="3">
    <source>
        <dbReference type="Proteomes" id="UP001229421"/>
    </source>
</evidence>